<protein>
    <submittedName>
        <fullName evidence="4">Uncharacterized protein</fullName>
    </submittedName>
</protein>
<dbReference type="GO" id="GO:0042302">
    <property type="term" value="F:structural constituent of cuticle"/>
    <property type="evidence" value="ECO:0007669"/>
    <property type="project" value="UniProtKB-UniRule"/>
</dbReference>
<evidence type="ECO:0000256" key="2">
    <source>
        <dbReference type="ARBA" id="ARBA00022729"/>
    </source>
</evidence>
<dbReference type="InterPro" id="IPR031311">
    <property type="entry name" value="CHIT_BIND_RR_consensus"/>
</dbReference>
<gene>
    <name evidence="4" type="ORF">APLA_LOCUS15823</name>
</gene>
<dbReference type="InterPro" id="IPR000618">
    <property type="entry name" value="Insect_cuticle"/>
</dbReference>
<reference evidence="4 5" key="1">
    <citation type="submission" date="2020-04" db="EMBL/GenBank/DDBJ databases">
        <authorList>
            <person name="Wallbank WR R."/>
            <person name="Pardo Diaz C."/>
            <person name="Kozak K."/>
            <person name="Martin S."/>
            <person name="Jiggins C."/>
            <person name="Moest M."/>
            <person name="Warren A I."/>
            <person name="Byers J.R.P. K."/>
            <person name="Montejo-Kovacevich G."/>
            <person name="Yen C E."/>
        </authorList>
    </citation>
    <scope>NUCLEOTIDE SEQUENCE [LARGE SCALE GENOMIC DNA]</scope>
</reference>
<dbReference type="Proteomes" id="UP000494106">
    <property type="component" value="Unassembled WGS sequence"/>
</dbReference>
<sequence>MEAKLRVLEDIKSRIQKGLINFKKSPKDRINQAYVDSRLEILDKQYEEFTRKHEELLVNYTETSVNGNGLGIEGLVYAPRHASLDYYAYPRYAFNYAVRDPYTGDNKAQWEKRDGDVVKGAYSLVEPDGNLRVVEYWADDKSGFNAVVKKLGPNLHPVTLPASIYKAPIPMLSHASAVAPISIASMYKLDHTASAPLISRPTVPKPIVTGPISGPIKTVSPIKSVTPITPIVKSVHQAKIENLGLSHTGLAHSGLGLAGLGHSGLGLAGLGHSGLGVADINHAGLGYTGLGHAGLGHPALEHDRLGDIGLGHTGLEYGGLRHDVLGYAGRGHTVYPAPLPIIKYKQLVTGYGGEWPRQIPHAPASSPMLQAPLGPELPGYGYCHNCHKDSDATYKNDYSQYFLPNLWQPKLPYVGVN</sequence>
<dbReference type="EMBL" id="CADEBC010000590">
    <property type="protein sequence ID" value="CAB3257175.1"/>
    <property type="molecule type" value="Genomic_DNA"/>
</dbReference>
<dbReference type="PROSITE" id="PS00233">
    <property type="entry name" value="CHIT_BIND_RR_1"/>
    <property type="match status" value="1"/>
</dbReference>
<dbReference type="InterPro" id="IPR051217">
    <property type="entry name" value="Insect_Cuticle_Struc_Prot"/>
</dbReference>
<dbReference type="GO" id="GO:0031012">
    <property type="term" value="C:extracellular matrix"/>
    <property type="evidence" value="ECO:0007669"/>
    <property type="project" value="TreeGrafter"/>
</dbReference>
<evidence type="ECO:0000313" key="4">
    <source>
        <dbReference type="EMBL" id="CAB3257175.1"/>
    </source>
</evidence>
<proteinExistence type="predicted"/>
<dbReference type="GO" id="GO:0005615">
    <property type="term" value="C:extracellular space"/>
    <property type="evidence" value="ECO:0007669"/>
    <property type="project" value="TreeGrafter"/>
</dbReference>
<comment type="caution">
    <text evidence="4">The sequence shown here is derived from an EMBL/GenBank/DDBJ whole genome shotgun (WGS) entry which is preliminary data.</text>
</comment>
<dbReference type="PANTHER" id="PTHR12236:SF95">
    <property type="entry name" value="CUTICULAR PROTEIN 76BD, ISOFORM C-RELATED"/>
    <property type="match status" value="1"/>
</dbReference>
<dbReference type="AlphaFoldDB" id="A0A8S1B662"/>
<dbReference type="OrthoDB" id="7471083at2759"/>
<keyword evidence="1 3" id="KW-0193">Cuticle</keyword>
<organism evidence="4 5">
    <name type="scientific">Arctia plantaginis</name>
    <name type="common">Wood tiger moth</name>
    <name type="synonym">Phalaena plantaginis</name>
    <dbReference type="NCBI Taxonomy" id="874455"/>
    <lineage>
        <taxon>Eukaryota</taxon>
        <taxon>Metazoa</taxon>
        <taxon>Ecdysozoa</taxon>
        <taxon>Arthropoda</taxon>
        <taxon>Hexapoda</taxon>
        <taxon>Insecta</taxon>
        <taxon>Pterygota</taxon>
        <taxon>Neoptera</taxon>
        <taxon>Endopterygota</taxon>
        <taxon>Lepidoptera</taxon>
        <taxon>Glossata</taxon>
        <taxon>Ditrysia</taxon>
        <taxon>Noctuoidea</taxon>
        <taxon>Erebidae</taxon>
        <taxon>Arctiinae</taxon>
        <taxon>Arctia</taxon>
    </lineage>
</organism>
<evidence type="ECO:0000313" key="5">
    <source>
        <dbReference type="Proteomes" id="UP000494106"/>
    </source>
</evidence>
<evidence type="ECO:0000256" key="3">
    <source>
        <dbReference type="PROSITE-ProRule" id="PRU00497"/>
    </source>
</evidence>
<keyword evidence="5" id="KW-1185">Reference proteome</keyword>
<dbReference type="PANTHER" id="PTHR12236">
    <property type="entry name" value="STRUCTURAL CONTITUENT OF CUTICLE"/>
    <property type="match status" value="1"/>
</dbReference>
<accession>A0A8S1B662</accession>
<dbReference type="PRINTS" id="PR00947">
    <property type="entry name" value="CUTICLE"/>
</dbReference>
<dbReference type="Pfam" id="PF00379">
    <property type="entry name" value="Chitin_bind_4"/>
    <property type="match status" value="1"/>
</dbReference>
<keyword evidence="2" id="KW-0732">Signal</keyword>
<evidence type="ECO:0000256" key="1">
    <source>
        <dbReference type="ARBA" id="ARBA00022460"/>
    </source>
</evidence>
<dbReference type="PROSITE" id="PS51155">
    <property type="entry name" value="CHIT_BIND_RR_2"/>
    <property type="match status" value="1"/>
</dbReference>
<name>A0A8S1B662_ARCPL</name>